<feature type="transmembrane region" description="Helical" evidence="1">
    <location>
        <begin position="247"/>
        <end position="266"/>
    </location>
</feature>
<feature type="transmembrane region" description="Helical" evidence="1">
    <location>
        <begin position="329"/>
        <end position="348"/>
    </location>
</feature>
<protein>
    <submittedName>
        <fullName evidence="3">ABC-type transport system involved in multi-copper enzyme maturation permease subunit</fullName>
    </submittedName>
</protein>
<dbReference type="SUPFAM" id="SSF55486">
    <property type="entry name" value="Metalloproteases ('zincins'), catalytic domain"/>
    <property type="match status" value="1"/>
</dbReference>
<sequence>MFLEIFRFELSYRLRRPATWAYFGLLLIFGAFLAVAGGGGGGGSEKAFVNSAASVSGTLITFSIFGIMIAAAVMGVPVYRDVEHKVQHYYFTYPITERGYLLGRYAGSLVWLLFISLGLHVGLILGYLLGPALGYEEAARFGPLNLWHYVQPTLLFYWPNLILAGTLFFALVALSRKVIISYVGGVLLFIGYLVSLTLSADIENKFWTDILDPFALGTFGNITKYWTPVEQNVLTAPLSENLLINRLIWGGLAAVLLLFTLFRFDFQRFLSGRGRRSKVKPEGPGMVATPVVEKARLPIPQLQFSGGLFLRQAFRQGWIEFRSILRSPYFLAMIVGGILFLFLDGFLGNRIYGTPTLPTTYSLLEAKNGTYVIFAFIILIFFTGEVVHRDRSVGFDQIADALPVPNWVTYAGKFMAMCLVSVFLATMVMVVGVLSQTFQGFFDYQFGTYLTDLYLFELPRYLQLAMLAFFVHIMVNKKFMGHVISIGVWVLLFGLNDVADINYNLLLYNYRPGYVISDMNGFGHFYASNNAFNLYWLLLGSILLLIGNYFWARGTEDSFRTRLRVARQRITRSNLAVLALLTVLWITTGSFIYHNVSVQNTYTTVKEGEQFRADYEKKYSHYLGIDQPKITDIVVHADLFPEDRRAHLEANVRLVNRTGAPIDSLHLSPGVNDERTITALRYNGKTLEPSLNDKKFGYRIYALPAPLDSGQTATLDMVVDVAYEGFPNEGFGSDVVANGTFLNGSVFSGFAYSGGGELESDLDRKKYGLEPKDYVSPPTSDLRARHTMLFNGDADYVTYEATVSTAPDQIALSPGYLQRSWEEDGRKYYHYKMEGKMDAFFNFSSARYAVARDTWRGDNGDTVAIEIYHHPTHDRNLDRFIDGVRASMDYYSRHFSPYQDRQMRILEFPRYANFAQSFPNTVPYSEGFGWNADFSDPDDTDYVFNVTAHEVAHQWWGHQITPSNTRGANQISESMAEYAALMVLRETYGDAVVPKFLKYEVDRYLSGRAGESKFEKTLLDNDTQSYVWYRKGGSILFALQDYIGEDTLNAAFARFLDDFAFQPPPYATTEDWYGYIQEATPDSLRYFLEDSFEGIVLYENRARKAVVTERPDGRFDVTLTFDSDKVRYDGNGTELERPTRRNLIEIGVFAEDGTNEDGMTEKKPLFVEKRWITPGAGQTVTVTVDERPVKAGVDPYSKLIDRVPDDNLVVVE</sequence>
<feature type="transmembrane region" description="Helical" evidence="1">
    <location>
        <begin position="534"/>
        <end position="552"/>
    </location>
</feature>
<feature type="transmembrane region" description="Helical" evidence="1">
    <location>
        <begin position="59"/>
        <end position="79"/>
    </location>
</feature>
<organism evidence="3 4">
    <name type="scientific">Neolewinella antarctica</name>
    <dbReference type="NCBI Taxonomy" id="442734"/>
    <lineage>
        <taxon>Bacteria</taxon>
        <taxon>Pseudomonadati</taxon>
        <taxon>Bacteroidota</taxon>
        <taxon>Saprospiria</taxon>
        <taxon>Saprospirales</taxon>
        <taxon>Lewinellaceae</taxon>
        <taxon>Neolewinella</taxon>
    </lineage>
</organism>
<keyword evidence="1" id="KW-0812">Transmembrane</keyword>
<feature type="transmembrane region" description="Helical" evidence="1">
    <location>
        <begin position="20"/>
        <end position="39"/>
    </location>
</feature>
<evidence type="ECO:0000259" key="2">
    <source>
        <dbReference type="Pfam" id="PF01433"/>
    </source>
</evidence>
<keyword evidence="1" id="KW-1133">Transmembrane helix</keyword>
<feature type="transmembrane region" description="Helical" evidence="1">
    <location>
        <begin position="482"/>
        <end position="499"/>
    </location>
</feature>
<dbReference type="InterPro" id="IPR027268">
    <property type="entry name" value="Peptidase_M4/M1_CTD_sf"/>
</dbReference>
<feature type="domain" description="Peptidase M1 membrane alanine aminopeptidase" evidence="2">
    <location>
        <begin position="888"/>
        <end position="1084"/>
    </location>
</feature>
<dbReference type="RefSeq" id="WP_168039732.1">
    <property type="nucleotide sequence ID" value="NZ_JAATJH010000008.1"/>
</dbReference>
<evidence type="ECO:0000256" key="1">
    <source>
        <dbReference type="SAM" id="Phobius"/>
    </source>
</evidence>
<feature type="transmembrane region" description="Helical" evidence="1">
    <location>
        <begin position="414"/>
        <end position="438"/>
    </location>
</feature>
<reference evidence="3 4" key="1">
    <citation type="submission" date="2020-03" db="EMBL/GenBank/DDBJ databases">
        <title>Genomic Encyclopedia of Type Strains, Phase IV (KMG-IV): sequencing the most valuable type-strain genomes for metagenomic binning, comparative biology and taxonomic classification.</title>
        <authorList>
            <person name="Goeker M."/>
        </authorList>
    </citation>
    <scope>NUCLEOTIDE SEQUENCE [LARGE SCALE GENOMIC DNA]</scope>
    <source>
        <strain evidence="3 4">DSM 105096</strain>
    </source>
</reference>
<evidence type="ECO:0000313" key="4">
    <source>
        <dbReference type="Proteomes" id="UP000770785"/>
    </source>
</evidence>
<feature type="transmembrane region" description="Helical" evidence="1">
    <location>
        <begin position="368"/>
        <end position="387"/>
    </location>
</feature>
<gene>
    <name evidence="3" type="ORF">GGR27_003577</name>
</gene>
<proteinExistence type="predicted"/>
<name>A0ABX0XFG2_9BACT</name>
<dbReference type="Pfam" id="PF01433">
    <property type="entry name" value="Peptidase_M1"/>
    <property type="match status" value="1"/>
</dbReference>
<keyword evidence="1" id="KW-0472">Membrane</keyword>
<comment type="caution">
    <text evidence="3">The sequence shown here is derived from an EMBL/GenBank/DDBJ whole genome shotgun (WGS) entry which is preliminary data.</text>
</comment>
<feature type="transmembrane region" description="Helical" evidence="1">
    <location>
        <begin position="573"/>
        <end position="593"/>
    </location>
</feature>
<feature type="transmembrane region" description="Helical" evidence="1">
    <location>
        <begin position="108"/>
        <end position="129"/>
    </location>
</feature>
<dbReference type="InterPro" id="IPR014782">
    <property type="entry name" value="Peptidase_M1_dom"/>
</dbReference>
<feature type="transmembrane region" description="Helical" evidence="1">
    <location>
        <begin position="458"/>
        <end position="475"/>
    </location>
</feature>
<feature type="transmembrane region" description="Helical" evidence="1">
    <location>
        <begin position="179"/>
        <end position="198"/>
    </location>
</feature>
<keyword evidence="4" id="KW-1185">Reference proteome</keyword>
<evidence type="ECO:0000313" key="3">
    <source>
        <dbReference type="EMBL" id="NJC28058.1"/>
    </source>
</evidence>
<accession>A0ABX0XFG2</accession>
<dbReference type="EMBL" id="JAATJH010000008">
    <property type="protein sequence ID" value="NJC28058.1"/>
    <property type="molecule type" value="Genomic_DNA"/>
</dbReference>
<dbReference type="Gene3D" id="1.10.390.10">
    <property type="entry name" value="Neutral Protease Domain 2"/>
    <property type="match status" value="1"/>
</dbReference>
<dbReference type="Proteomes" id="UP000770785">
    <property type="component" value="Unassembled WGS sequence"/>
</dbReference>
<feature type="transmembrane region" description="Helical" evidence="1">
    <location>
        <begin position="149"/>
        <end position="172"/>
    </location>
</feature>